<dbReference type="RefSeq" id="WP_338102579.1">
    <property type="nucleotide sequence ID" value="NZ_CP131060.1"/>
</dbReference>
<dbReference type="EMBL" id="CP131060">
    <property type="protein sequence ID" value="WNY24492.1"/>
    <property type="molecule type" value="Genomic_DNA"/>
</dbReference>
<dbReference type="GeneID" id="89229135"/>
<name>A0AA96V158_9EURY</name>
<evidence type="ECO:0000313" key="2">
    <source>
        <dbReference type="Proteomes" id="UP001303587"/>
    </source>
</evidence>
<gene>
    <name evidence="1" type="ORF">MsAc7_00140</name>
</gene>
<evidence type="ECO:0000313" key="1">
    <source>
        <dbReference type="EMBL" id="WNY24492.1"/>
    </source>
</evidence>
<dbReference type="Proteomes" id="UP001303587">
    <property type="component" value="Chromosome"/>
</dbReference>
<keyword evidence="2" id="KW-1185">Reference proteome</keyword>
<reference evidence="1 2" key="1">
    <citation type="submission" date="2023-07" db="EMBL/GenBank/DDBJ databases">
        <title>Closed genoem sequence of Methanosarcinaceae archaeon Ac7.</title>
        <authorList>
            <person name="Poehlein A."/>
            <person name="Protasov E."/>
            <person name="Platt K."/>
            <person name="Reeh H."/>
            <person name="Daniel R."/>
            <person name="Brune A."/>
        </authorList>
    </citation>
    <scope>NUCLEOTIDE SEQUENCE [LARGE SCALE GENOMIC DNA]</scope>
    <source>
        <strain evidence="1 2">Ac7</strain>
    </source>
</reference>
<protein>
    <submittedName>
        <fullName evidence="1">Uncharacterized protein</fullName>
    </submittedName>
</protein>
<organism evidence="1 2">
    <name type="scientific">Methanolapillus millepedarum</name>
    <dbReference type="NCBI Taxonomy" id="3028296"/>
    <lineage>
        <taxon>Archaea</taxon>
        <taxon>Methanobacteriati</taxon>
        <taxon>Methanobacteriota</taxon>
        <taxon>Stenosarchaea group</taxon>
        <taxon>Methanomicrobia</taxon>
        <taxon>Methanosarcinales</taxon>
        <taxon>Methanosarcinaceae</taxon>
        <taxon>Methanolapillus</taxon>
    </lineage>
</organism>
<proteinExistence type="predicted"/>
<dbReference type="AlphaFoldDB" id="A0AA96V158"/>
<sequence>MKKSTSVFLFLLIIVVGLFISGCLENTDEYGTVRYDGVIYPIGDAKTVTRENLSPNIYYPFFKNSFNSSDGYYFVNGNGQVFESLENDYRSHPIELTPYELEEGSFDWDEWIELRDCGYFN</sequence>
<accession>A0AA96V158</accession>